<sequence>MKKYTHDSNEYYTLILEERISSDDFEMPLTLKDGKPRWAQIRKHTKFAWPKCAVQKKETFKEMPHGMVTEEPQDGMVTEEPQDGMVTEEPQDGEVTKEPQNGKVTKKKQNGKVTKKKQNANVTKKKQNGKVTKKKQNANVTKEPQDGEVTKEPQDGEESMDLDLDLDLHIGDTVAVAYEPDDGWFIGEVKTVDDTTVNIRFMVAKDGLFRKDSSKPVPVDRAFIFAIADVVPMSFNSRQHVVVNYGDICIMYKTYCRKYF</sequence>
<reference evidence="2" key="1">
    <citation type="journal article" date="2008" name="Nature">
        <title>The amphioxus genome and the evolution of the chordate karyotype.</title>
        <authorList>
            <consortium name="US DOE Joint Genome Institute (JGI-PGF)"/>
            <person name="Putnam N.H."/>
            <person name="Butts T."/>
            <person name="Ferrier D.E.K."/>
            <person name="Furlong R.F."/>
            <person name="Hellsten U."/>
            <person name="Kawashima T."/>
            <person name="Robinson-Rechavi M."/>
            <person name="Shoguchi E."/>
            <person name="Terry A."/>
            <person name="Yu J.-K."/>
            <person name="Benito-Gutierrez E.L."/>
            <person name="Dubchak I."/>
            <person name="Garcia-Fernandez J."/>
            <person name="Gibson-Brown J.J."/>
            <person name="Grigoriev I.V."/>
            <person name="Horton A.C."/>
            <person name="de Jong P.J."/>
            <person name="Jurka J."/>
            <person name="Kapitonov V.V."/>
            <person name="Kohara Y."/>
            <person name="Kuroki Y."/>
            <person name="Lindquist E."/>
            <person name="Lucas S."/>
            <person name="Osoegawa K."/>
            <person name="Pennacchio L.A."/>
            <person name="Salamov A.A."/>
            <person name="Satou Y."/>
            <person name="Sauka-Spengler T."/>
            <person name="Schmutz J."/>
            <person name="Shin-I T."/>
            <person name="Toyoda A."/>
            <person name="Bronner-Fraser M."/>
            <person name="Fujiyama A."/>
            <person name="Holland L.Z."/>
            <person name="Holland P.W.H."/>
            <person name="Satoh N."/>
            <person name="Rokhsar D.S."/>
        </authorList>
    </citation>
    <scope>NUCLEOTIDE SEQUENCE [LARGE SCALE GENOMIC DNA]</scope>
    <source>
        <strain evidence="2">S238N-H82</strain>
        <tissue evidence="2">Testes</tissue>
    </source>
</reference>
<dbReference type="EMBL" id="GG666700">
    <property type="protein sequence ID" value="EEN43081.1"/>
    <property type="molecule type" value="Genomic_DNA"/>
</dbReference>
<organism>
    <name type="scientific">Branchiostoma floridae</name>
    <name type="common">Florida lancelet</name>
    <name type="synonym">Amphioxus</name>
    <dbReference type="NCBI Taxonomy" id="7739"/>
    <lineage>
        <taxon>Eukaryota</taxon>
        <taxon>Metazoa</taxon>
        <taxon>Chordata</taxon>
        <taxon>Cephalochordata</taxon>
        <taxon>Leptocardii</taxon>
        <taxon>Amphioxiformes</taxon>
        <taxon>Branchiostomatidae</taxon>
        <taxon>Branchiostoma</taxon>
    </lineage>
</organism>
<dbReference type="AlphaFoldDB" id="C3ZWL2"/>
<accession>C3ZWL2</accession>
<dbReference type="InParanoid" id="C3ZWL2"/>
<name>C3ZWL2_BRAFL</name>
<evidence type="ECO:0008006" key="3">
    <source>
        <dbReference type="Google" id="ProtNLM"/>
    </source>
</evidence>
<proteinExistence type="predicted"/>
<gene>
    <name evidence="2" type="ORF">BRAFLDRAFT_102991</name>
</gene>
<evidence type="ECO:0000313" key="2">
    <source>
        <dbReference type="EMBL" id="EEN43081.1"/>
    </source>
</evidence>
<feature type="compositionally biased region" description="Basic residues" evidence="1">
    <location>
        <begin position="104"/>
        <end position="136"/>
    </location>
</feature>
<evidence type="ECO:0000256" key="1">
    <source>
        <dbReference type="SAM" id="MobiDB-lite"/>
    </source>
</evidence>
<protein>
    <recommendedName>
        <fullName evidence="3">PWWP domain-containing protein</fullName>
    </recommendedName>
</protein>
<feature type="compositionally biased region" description="Basic and acidic residues" evidence="1">
    <location>
        <begin position="143"/>
        <end position="154"/>
    </location>
</feature>
<feature type="region of interest" description="Disordered" evidence="1">
    <location>
        <begin position="60"/>
        <end position="156"/>
    </location>
</feature>